<evidence type="ECO:0000256" key="21">
    <source>
        <dbReference type="RuleBase" id="RU004497"/>
    </source>
</evidence>
<dbReference type="InterPro" id="IPR014349">
    <property type="entry name" value="Rieske_Fe-S_prot"/>
</dbReference>
<dbReference type="RefSeq" id="WP_108884245.1">
    <property type="nucleotide sequence ID" value="NZ_OMOJ01000001.1"/>
</dbReference>
<reference evidence="24" key="1">
    <citation type="submission" date="2018-03" db="EMBL/GenBank/DDBJ databases">
        <authorList>
            <person name="Rodrigo-Torres L."/>
            <person name="Arahal R. D."/>
            <person name="Lucena T."/>
        </authorList>
    </citation>
    <scope>NUCLEOTIDE SEQUENCE [LARGE SCALE GENOMIC DNA]</scope>
    <source>
        <strain evidence="24">CECT 8871</strain>
    </source>
</reference>
<comment type="function">
    <text evidence="1">Component of the ubiquinol-cytochrome c reductase complex (complex III or cytochrome b-c1 complex), which is a respiratory chain that generates an electrochemical potential coupled to ATP synthesis.</text>
</comment>
<dbReference type="EMBL" id="OMOJ01000001">
    <property type="protein sequence ID" value="SPF77535.1"/>
    <property type="molecule type" value="Genomic_DNA"/>
</dbReference>
<dbReference type="InterPro" id="IPR019546">
    <property type="entry name" value="TAT_signal_bac_arc"/>
</dbReference>
<dbReference type="PROSITE" id="PS51318">
    <property type="entry name" value="TAT"/>
    <property type="match status" value="1"/>
</dbReference>
<evidence type="ECO:0000256" key="1">
    <source>
        <dbReference type="ARBA" id="ARBA00002444"/>
    </source>
</evidence>
<dbReference type="GO" id="GO:0008121">
    <property type="term" value="F:quinol-cytochrome-c reductase activity"/>
    <property type="evidence" value="ECO:0007669"/>
    <property type="project" value="UniProtKB-EC"/>
</dbReference>
<dbReference type="InterPro" id="IPR005805">
    <property type="entry name" value="Rieske_Fe-S_prot_C"/>
</dbReference>
<keyword evidence="7 20" id="KW-0813">Transport</keyword>
<dbReference type="FunFam" id="2.102.10.10:FF:000001">
    <property type="entry name" value="Cytochrome b-c1 complex subunit Rieske, mitochondrial"/>
    <property type="match status" value="1"/>
</dbReference>
<keyword evidence="8" id="KW-1003">Cell membrane</keyword>
<dbReference type="CDD" id="cd03470">
    <property type="entry name" value="Rieske_cytochrome_bc1"/>
    <property type="match status" value="1"/>
</dbReference>
<evidence type="ECO:0000256" key="4">
    <source>
        <dbReference type="ARBA" id="ARBA00011649"/>
    </source>
</evidence>
<evidence type="ECO:0000256" key="15">
    <source>
        <dbReference type="ARBA" id="ARBA00023004"/>
    </source>
</evidence>
<keyword evidence="15" id="KW-0408">Iron</keyword>
<keyword evidence="12" id="KW-1278">Translocase</keyword>
<evidence type="ECO:0000256" key="3">
    <source>
        <dbReference type="ARBA" id="ARBA00010651"/>
    </source>
</evidence>
<dbReference type="Gene3D" id="2.102.10.10">
    <property type="entry name" value="Rieske [2Fe-2S] iron-sulphur domain"/>
    <property type="match status" value="1"/>
</dbReference>
<dbReference type="OrthoDB" id="9767869at2"/>
<evidence type="ECO:0000256" key="8">
    <source>
        <dbReference type="ARBA" id="ARBA00022475"/>
    </source>
</evidence>
<dbReference type="GO" id="GO:0046872">
    <property type="term" value="F:metal ion binding"/>
    <property type="evidence" value="ECO:0007669"/>
    <property type="project" value="UniProtKB-KW"/>
</dbReference>
<evidence type="ECO:0000313" key="23">
    <source>
        <dbReference type="EMBL" id="SPF77535.1"/>
    </source>
</evidence>
<keyword evidence="9 20" id="KW-0812">Transmembrane</keyword>
<feature type="transmembrane region" description="Helical" evidence="20">
    <location>
        <begin position="14"/>
        <end position="35"/>
    </location>
</feature>
<evidence type="ECO:0000256" key="18">
    <source>
        <dbReference type="ARBA" id="ARBA00023157"/>
    </source>
</evidence>
<dbReference type="SUPFAM" id="SSF50022">
    <property type="entry name" value="ISP domain"/>
    <property type="match status" value="1"/>
</dbReference>
<evidence type="ECO:0000256" key="17">
    <source>
        <dbReference type="ARBA" id="ARBA00023136"/>
    </source>
</evidence>
<keyword evidence="16" id="KW-0411">Iron-sulfur</keyword>
<dbReference type="PANTHER" id="PTHR10134">
    <property type="entry name" value="CYTOCHROME B-C1 COMPLEX SUBUNIT RIESKE, MITOCHONDRIAL"/>
    <property type="match status" value="1"/>
</dbReference>
<keyword evidence="18" id="KW-1015">Disulfide bond</keyword>
<comment type="catalytic activity">
    <reaction evidence="19 20">
        <text>a quinol + 2 Fe(III)-[cytochrome c](out) = a quinone + 2 Fe(II)-[cytochrome c](out) + 2 H(+)(out)</text>
        <dbReference type="Rhea" id="RHEA:11484"/>
        <dbReference type="Rhea" id="RHEA-COMP:10350"/>
        <dbReference type="Rhea" id="RHEA-COMP:14399"/>
        <dbReference type="ChEBI" id="CHEBI:15378"/>
        <dbReference type="ChEBI" id="CHEBI:24646"/>
        <dbReference type="ChEBI" id="CHEBI:29033"/>
        <dbReference type="ChEBI" id="CHEBI:29034"/>
        <dbReference type="ChEBI" id="CHEBI:132124"/>
        <dbReference type="EC" id="7.1.1.8"/>
    </reaction>
</comment>
<dbReference type="GO" id="GO:0016491">
    <property type="term" value="F:oxidoreductase activity"/>
    <property type="evidence" value="ECO:0007669"/>
    <property type="project" value="UniProtKB-KW"/>
</dbReference>
<proteinExistence type="inferred from homology"/>
<dbReference type="Pfam" id="PF00355">
    <property type="entry name" value="Rieske"/>
    <property type="match status" value="1"/>
</dbReference>
<dbReference type="InterPro" id="IPR017941">
    <property type="entry name" value="Rieske_2Fe-2S"/>
</dbReference>
<dbReference type="PRINTS" id="PR00162">
    <property type="entry name" value="RIESKE"/>
</dbReference>
<dbReference type="InterPro" id="IPR006317">
    <property type="entry name" value="Ubiquinol_cyt_c_Rdtase_Fe-S-su"/>
</dbReference>
<dbReference type="InterPro" id="IPR006311">
    <property type="entry name" value="TAT_signal"/>
</dbReference>
<comment type="similarity">
    <text evidence="3">Belongs to the Rieske iron-sulfur protein family.</text>
</comment>
<evidence type="ECO:0000256" key="9">
    <source>
        <dbReference type="ARBA" id="ARBA00022692"/>
    </source>
</evidence>
<evidence type="ECO:0000256" key="16">
    <source>
        <dbReference type="ARBA" id="ARBA00023014"/>
    </source>
</evidence>
<evidence type="ECO:0000259" key="22">
    <source>
        <dbReference type="PROSITE" id="PS51296"/>
    </source>
</evidence>
<evidence type="ECO:0000313" key="24">
    <source>
        <dbReference type="Proteomes" id="UP000244904"/>
    </source>
</evidence>
<evidence type="ECO:0000256" key="11">
    <source>
        <dbReference type="ARBA" id="ARBA00022723"/>
    </source>
</evidence>
<comment type="subcellular location">
    <subcellularLocation>
        <location evidence="2">Cell membrane</location>
        <topology evidence="2">Single-pass membrane protein</topology>
    </subcellularLocation>
</comment>
<evidence type="ECO:0000256" key="19">
    <source>
        <dbReference type="ARBA" id="ARBA00029351"/>
    </source>
</evidence>
<keyword evidence="23" id="KW-0560">Oxidoreductase</keyword>
<organism evidence="23 24">
    <name type="scientific">Pseudoprimorskyibacter insulae</name>
    <dbReference type="NCBI Taxonomy" id="1695997"/>
    <lineage>
        <taxon>Bacteria</taxon>
        <taxon>Pseudomonadati</taxon>
        <taxon>Pseudomonadota</taxon>
        <taxon>Alphaproteobacteria</taxon>
        <taxon>Rhodobacterales</taxon>
        <taxon>Paracoccaceae</taxon>
        <taxon>Pseudoprimorskyibacter</taxon>
    </lineage>
</organism>
<evidence type="ECO:0000256" key="6">
    <source>
        <dbReference type="ARBA" id="ARBA00019816"/>
    </source>
</evidence>
<evidence type="ECO:0000256" key="5">
    <source>
        <dbReference type="ARBA" id="ARBA00012951"/>
    </source>
</evidence>
<feature type="domain" description="Rieske" evidence="22">
    <location>
        <begin position="117"/>
        <end position="185"/>
    </location>
</feature>
<name>A0A2R8ANC5_9RHOB</name>
<evidence type="ECO:0000256" key="7">
    <source>
        <dbReference type="ARBA" id="ARBA00022448"/>
    </source>
</evidence>
<comment type="subunit">
    <text evidence="4 21">The main subunits of complex b-c1 are: cytochrome b, cytochrome c1 and the Rieske protein.</text>
</comment>
<evidence type="ECO:0000256" key="14">
    <source>
        <dbReference type="ARBA" id="ARBA00022989"/>
    </source>
</evidence>
<sequence length="187" mass="19890">MSHAEDHGGTRRDFLYYATAGAGAVTAGAAVWPLVNQMNPSADVRALASIRVDVSGVAEGTQLTVKWLGKPVFIRRRTAEEITEAREVSMADLVDANARNANIDAGADASDENRALDETGEWLVMMGVCTHLGCVPLGDGAGDYHGWFCPCHGSHYDTSGRIRKGPAPENLPVPPAVFVDETTIQLG</sequence>
<keyword evidence="17 20" id="KW-0472">Membrane</keyword>
<dbReference type="NCBIfam" id="TIGR01416">
    <property type="entry name" value="Rieske_proteo"/>
    <property type="match status" value="1"/>
</dbReference>
<dbReference type="PROSITE" id="PS51296">
    <property type="entry name" value="RIESKE"/>
    <property type="match status" value="1"/>
</dbReference>
<dbReference type="AlphaFoldDB" id="A0A2R8ANC5"/>
<gene>
    <name evidence="23" type="primary">petA</name>
    <name evidence="23" type="ORF">PRI8871_00118</name>
</gene>
<dbReference type="EC" id="7.1.1.8" evidence="5 20"/>
<dbReference type="GO" id="GO:0051537">
    <property type="term" value="F:2 iron, 2 sulfur cluster binding"/>
    <property type="evidence" value="ECO:0007669"/>
    <property type="project" value="UniProtKB-KW"/>
</dbReference>
<dbReference type="GO" id="GO:0005886">
    <property type="term" value="C:plasma membrane"/>
    <property type="evidence" value="ECO:0007669"/>
    <property type="project" value="UniProtKB-SubCell"/>
</dbReference>
<keyword evidence="24" id="KW-1185">Reference proteome</keyword>
<accession>A0A2R8ANC5</accession>
<evidence type="ECO:0000256" key="20">
    <source>
        <dbReference type="RuleBase" id="RU004494"/>
    </source>
</evidence>
<comment type="cofactor">
    <cofactor evidence="20">
        <name>[2Fe-2S] cluster</name>
        <dbReference type="ChEBI" id="CHEBI:190135"/>
    </cofactor>
    <text evidence="20">Binds 1 [2Fe-2S] cluster per subunit.</text>
</comment>
<dbReference type="NCBIfam" id="TIGR01409">
    <property type="entry name" value="TAT_signal_seq"/>
    <property type="match status" value="1"/>
</dbReference>
<keyword evidence="10" id="KW-0001">2Fe-2S</keyword>
<dbReference type="InterPro" id="IPR019470">
    <property type="entry name" value="Ubiq_cytC_Rdtase_Fe-S_su_TAT"/>
</dbReference>
<evidence type="ECO:0000256" key="10">
    <source>
        <dbReference type="ARBA" id="ARBA00022714"/>
    </source>
</evidence>
<keyword evidence="13 20" id="KW-0249">Electron transport</keyword>
<dbReference type="Proteomes" id="UP000244904">
    <property type="component" value="Unassembled WGS sequence"/>
</dbReference>
<evidence type="ECO:0000256" key="2">
    <source>
        <dbReference type="ARBA" id="ARBA00004162"/>
    </source>
</evidence>
<comment type="miscellaneous">
    <text evidence="20">The Rieske protein is a high potential 2Fe-2S protein.</text>
</comment>
<protein>
    <recommendedName>
        <fullName evidence="6 20">Ubiquinol-cytochrome c reductase iron-sulfur subunit</fullName>
        <ecNumber evidence="5 20">7.1.1.8</ecNumber>
    </recommendedName>
</protein>
<evidence type="ECO:0000256" key="13">
    <source>
        <dbReference type="ARBA" id="ARBA00022982"/>
    </source>
</evidence>
<keyword evidence="14 20" id="KW-1133">Transmembrane helix</keyword>
<keyword evidence="11" id="KW-0479">Metal-binding</keyword>
<dbReference type="Pfam" id="PF10399">
    <property type="entry name" value="UCR_Fe-S_N"/>
    <property type="match status" value="1"/>
</dbReference>
<dbReference type="Gene3D" id="1.20.5.510">
    <property type="entry name" value="Single helix bin"/>
    <property type="match status" value="1"/>
</dbReference>
<dbReference type="InterPro" id="IPR036922">
    <property type="entry name" value="Rieske_2Fe-2S_sf"/>
</dbReference>
<evidence type="ECO:0000256" key="12">
    <source>
        <dbReference type="ARBA" id="ARBA00022967"/>
    </source>
</evidence>